<organism evidence="1 2">
    <name type="scientific">Cuscuta campestris</name>
    <dbReference type="NCBI Taxonomy" id="132261"/>
    <lineage>
        <taxon>Eukaryota</taxon>
        <taxon>Viridiplantae</taxon>
        <taxon>Streptophyta</taxon>
        <taxon>Embryophyta</taxon>
        <taxon>Tracheophyta</taxon>
        <taxon>Spermatophyta</taxon>
        <taxon>Magnoliopsida</taxon>
        <taxon>eudicotyledons</taxon>
        <taxon>Gunneridae</taxon>
        <taxon>Pentapetalae</taxon>
        <taxon>asterids</taxon>
        <taxon>lamiids</taxon>
        <taxon>Solanales</taxon>
        <taxon>Convolvulaceae</taxon>
        <taxon>Cuscuteae</taxon>
        <taxon>Cuscuta</taxon>
        <taxon>Cuscuta subgen. Grammica</taxon>
        <taxon>Cuscuta sect. Cleistogrammica</taxon>
    </lineage>
</organism>
<dbReference type="Proteomes" id="UP000595140">
    <property type="component" value="Unassembled WGS sequence"/>
</dbReference>
<accession>A0A484LBR1</accession>
<protein>
    <recommendedName>
        <fullName evidence="3">Retrotransposon Copia-like N-terminal domain-containing protein</fullName>
    </recommendedName>
</protein>
<sequence>MAKSDPLSDLPTGLKLFIKNLHSLTPEKLDDKNFPSWFSSVSANLTAHRLLPYVDGSRPSPSSTVSAVDKEGKVTLSPNPEYEKWLIIDDQLRACLLAIISPSVHPYLHGQTTAAAIWSHLQLRDS</sequence>
<evidence type="ECO:0000313" key="1">
    <source>
        <dbReference type="EMBL" id="VFQ73701.1"/>
    </source>
</evidence>
<dbReference type="OrthoDB" id="785600at2759"/>
<proteinExistence type="predicted"/>
<reference evidence="1 2" key="1">
    <citation type="submission" date="2018-04" db="EMBL/GenBank/DDBJ databases">
        <authorList>
            <person name="Vogel A."/>
        </authorList>
    </citation>
    <scope>NUCLEOTIDE SEQUENCE [LARGE SCALE GENOMIC DNA]</scope>
</reference>
<dbReference type="EMBL" id="OOIL02001249">
    <property type="protein sequence ID" value="VFQ73701.1"/>
    <property type="molecule type" value="Genomic_DNA"/>
</dbReference>
<evidence type="ECO:0000313" key="2">
    <source>
        <dbReference type="Proteomes" id="UP000595140"/>
    </source>
</evidence>
<dbReference type="AlphaFoldDB" id="A0A484LBR1"/>
<gene>
    <name evidence="1" type="ORF">CCAM_LOCUS15477</name>
</gene>
<evidence type="ECO:0008006" key="3">
    <source>
        <dbReference type="Google" id="ProtNLM"/>
    </source>
</evidence>
<keyword evidence="2" id="KW-1185">Reference proteome</keyword>
<name>A0A484LBR1_9ASTE</name>